<dbReference type="OMA" id="MINWRVG"/>
<dbReference type="GO" id="GO:0034551">
    <property type="term" value="P:mitochondrial respiratory chain complex III assembly"/>
    <property type="evidence" value="ECO:0007669"/>
    <property type="project" value="InterPro"/>
</dbReference>
<dbReference type="Pfam" id="PF14990">
    <property type="entry name" value="DUF4516"/>
    <property type="match status" value="1"/>
</dbReference>
<reference evidence="3" key="1">
    <citation type="submission" date="2018-01" db="EMBL/GenBank/DDBJ databases">
        <authorList>
            <person name="Alioto T."/>
            <person name="Alioto T."/>
        </authorList>
    </citation>
    <scope>NUCLEOTIDE SEQUENCE [LARGE SCALE GENOMIC DNA]</scope>
</reference>
<dbReference type="PANTHER" id="PTHR35250">
    <property type="entry name" value="SMALL INTEGRAL MEMBRANE PROTEIN 4"/>
    <property type="match status" value="1"/>
</dbReference>
<name>A0A3B0K3J9_DROGU</name>
<dbReference type="OrthoDB" id="5913955at2759"/>
<dbReference type="PANTHER" id="PTHR35250:SF1">
    <property type="entry name" value="UBIQUINOL-CYTOCHROME-C REDUCTASE COMPLEX ASSEMBLY FACTOR 5"/>
    <property type="match status" value="1"/>
</dbReference>
<feature type="transmembrane region" description="Helical" evidence="1">
    <location>
        <begin position="64"/>
        <end position="86"/>
    </location>
</feature>
<dbReference type="STRING" id="7266.A0A3B0K3J9"/>
<dbReference type="Proteomes" id="UP000268350">
    <property type="component" value="Unassembled WGS sequence"/>
</dbReference>
<dbReference type="EMBL" id="OUUW01000016">
    <property type="protein sequence ID" value="SPP88805.1"/>
    <property type="molecule type" value="Genomic_DNA"/>
</dbReference>
<evidence type="ECO:0000256" key="1">
    <source>
        <dbReference type="SAM" id="Phobius"/>
    </source>
</evidence>
<protein>
    <submittedName>
        <fullName evidence="2">Blast:Small integral membrane protein 4</fullName>
    </submittedName>
</protein>
<feature type="transmembrane region" description="Helical" evidence="1">
    <location>
        <begin position="21"/>
        <end position="44"/>
    </location>
</feature>
<accession>A0A3B0K3J9</accession>
<keyword evidence="1" id="KW-0472">Membrane</keyword>
<dbReference type="GO" id="GO:0005739">
    <property type="term" value="C:mitochondrion"/>
    <property type="evidence" value="ECO:0007669"/>
    <property type="project" value="GOC"/>
</dbReference>
<dbReference type="Pfam" id="PF15114">
    <property type="entry name" value="UPF0640"/>
    <property type="match status" value="1"/>
</dbReference>
<gene>
    <name evidence="2" type="ORF">DGUA_6G018587</name>
</gene>
<keyword evidence="1" id="KW-1133">Transmembrane helix</keyword>
<sequence>MNLYSGSVRRLLDSWPGKRRFGIYRFLPLFFVLGAALEFSMINWTVGETNFWGIMPAGVSWGQYSKFLASAMLAMMAGSQAVHLYYKPLEDLPVYIEREQHPPANQQPKR</sequence>
<dbReference type="AlphaFoldDB" id="A0A3B0K3J9"/>
<keyword evidence="1" id="KW-0812">Transmembrane</keyword>
<dbReference type="InterPro" id="IPR027858">
    <property type="entry name" value="BRAWNIN"/>
</dbReference>
<evidence type="ECO:0000313" key="2">
    <source>
        <dbReference type="EMBL" id="SPP88805.1"/>
    </source>
</evidence>
<organism evidence="2 3">
    <name type="scientific">Drosophila guanche</name>
    <name type="common">Fruit fly</name>
    <dbReference type="NCBI Taxonomy" id="7266"/>
    <lineage>
        <taxon>Eukaryota</taxon>
        <taxon>Metazoa</taxon>
        <taxon>Ecdysozoa</taxon>
        <taxon>Arthropoda</taxon>
        <taxon>Hexapoda</taxon>
        <taxon>Insecta</taxon>
        <taxon>Pterygota</taxon>
        <taxon>Neoptera</taxon>
        <taxon>Endopterygota</taxon>
        <taxon>Diptera</taxon>
        <taxon>Brachycera</taxon>
        <taxon>Muscomorpha</taxon>
        <taxon>Ephydroidea</taxon>
        <taxon>Drosophilidae</taxon>
        <taxon>Drosophila</taxon>
        <taxon>Sophophora</taxon>
    </lineage>
</organism>
<evidence type="ECO:0000313" key="3">
    <source>
        <dbReference type="Proteomes" id="UP000268350"/>
    </source>
</evidence>
<proteinExistence type="predicted"/>
<keyword evidence="3" id="KW-1185">Reference proteome</keyword>
<dbReference type="InterPro" id="IPR028183">
    <property type="entry name" value="UQCC5"/>
</dbReference>